<dbReference type="Proteomes" id="UP001172159">
    <property type="component" value="Unassembled WGS sequence"/>
</dbReference>
<keyword evidence="1" id="KW-0812">Transmembrane</keyword>
<dbReference type="AlphaFoldDB" id="A0AA40EM50"/>
<name>A0AA40EM50_9PEZI</name>
<dbReference type="Pfam" id="PF10615">
    <property type="entry name" value="DUF2470"/>
    <property type="match status" value="1"/>
</dbReference>
<evidence type="ECO:0000256" key="1">
    <source>
        <dbReference type="SAM" id="Phobius"/>
    </source>
</evidence>
<keyword evidence="4" id="KW-1185">Reference proteome</keyword>
<evidence type="ECO:0000313" key="3">
    <source>
        <dbReference type="EMBL" id="KAK0741848.1"/>
    </source>
</evidence>
<keyword evidence="1" id="KW-0472">Membrane</keyword>
<dbReference type="InterPro" id="IPR019595">
    <property type="entry name" value="DUF2470"/>
</dbReference>
<protein>
    <recommendedName>
        <fullName evidence="2">DUF2470 domain-containing protein</fullName>
    </recommendedName>
</protein>
<accession>A0AA40EM50</accession>
<dbReference type="PANTHER" id="PTHR37783:SF1">
    <property type="entry name" value="MEMBRANE PROTEIN, PUTATIVE (AFU_ORTHOLOGUE AFUA_1G04315)-RELATED"/>
    <property type="match status" value="1"/>
</dbReference>
<feature type="transmembrane region" description="Helical" evidence="1">
    <location>
        <begin position="127"/>
        <end position="149"/>
    </location>
</feature>
<feature type="domain" description="DUF2470" evidence="2">
    <location>
        <begin position="12"/>
        <end position="87"/>
    </location>
</feature>
<dbReference type="Gene3D" id="3.20.180.10">
    <property type="entry name" value="PNP-oxidase-like"/>
    <property type="match status" value="1"/>
</dbReference>
<proteinExistence type="predicted"/>
<dbReference type="InterPro" id="IPR037119">
    <property type="entry name" value="Haem_oxidase_HugZ-like_sf"/>
</dbReference>
<evidence type="ECO:0000259" key="2">
    <source>
        <dbReference type="Pfam" id="PF10615"/>
    </source>
</evidence>
<sequence length="215" mass="25094">MASEELIPPSQKTRTIAHMNADHRLDLQHILQHYNSLNDHESKSPEMVDINLQFMTIKTPHTGRTHYIKFEPELASWAERRVKLVEMTRQARVGLGSEIPDSSTHSEQDEGKEVVVKEYMPPRPLDWVIFLAVLFYYFTFVTVVKMGVLEGREGVLDWVWGRFGGHEGFVWLTKTIFWPVVGIHLGEAAWLERSRLRRRFDIVVGRAREREGKRE</sequence>
<gene>
    <name evidence="3" type="ORF">B0T21DRAFT_448650</name>
</gene>
<organism evidence="3 4">
    <name type="scientific">Apiosordaria backusii</name>
    <dbReference type="NCBI Taxonomy" id="314023"/>
    <lineage>
        <taxon>Eukaryota</taxon>
        <taxon>Fungi</taxon>
        <taxon>Dikarya</taxon>
        <taxon>Ascomycota</taxon>
        <taxon>Pezizomycotina</taxon>
        <taxon>Sordariomycetes</taxon>
        <taxon>Sordariomycetidae</taxon>
        <taxon>Sordariales</taxon>
        <taxon>Lasiosphaeriaceae</taxon>
        <taxon>Apiosordaria</taxon>
    </lineage>
</organism>
<keyword evidence="1" id="KW-1133">Transmembrane helix</keyword>
<dbReference type="EMBL" id="JAUKTV010000003">
    <property type="protein sequence ID" value="KAK0741848.1"/>
    <property type="molecule type" value="Genomic_DNA"/>
</dbReference>
<feature type="transmembrane region" description="Helical" evidence="1">
    <location>
        <begin position="169"/>
        <end position="191"/>
    </location>
</feature>
<dbReference type="PANTHER" id="PTHR37783">
    <property type="entry name" value="MEMBRANE PROTEIN, PUTATIVE (AFU_ORTHOLOGUE AFUA_1G04315)-RELATED"/>
    <property type="match status" value="1"/>
</dbReference>
<reference evidence="3" key="1">
    <citation type="submission" date="2023-06" db="EMBL/GenBank/DDBJ databases">
        <title>Genome-scale phylogeny and comparative genomics of the fungal order Sordariales.</title>
        <authorList>
            <consortium name="Lawrence Berkeley National Laboratory"/>
            <person name="Hensen N."/>
            <person name="Bonometti L."/>
            <person name="Westerberg I."/>
            <person name="Brannstrom I.O."/>
            <person name="Guillou S."/>
            <person name="Cros-Aarteil S."/>
            <person name="Calhoun S."/>
            <person name="Haridas S."/>
            <person name="Kuo A."/>
            <person name="Mondo S."/>
            <person name="Pangilinan J."/>
            <person name="Riley R."/>
            <person name="Labutti K."/>
            <person name="Andreopoulos B."/>
            <person name="Lipzen A."/>
            <person name="Chen C."/>
            <person name="Yanf M."/>
            <person name="Daum C."/>
            <person name="Ng V."/>
            <person name="Clum A."/>
            <person name="Steindorff A."/>
            <person name="Ohm R."/>
            <person name="Martin F."/>
            <person name="Silar P."/>
            <person name="Natvig D."/>
            <person name="Lalanne C."/>
            <person name="Gautier V."/>
            <person name="Ament-Velasquez S.L."/>
            <person name="Kruys A."/>
            <person name="Hutchinson M.I."/>
            <person name="Powell A.J."/>
            <person name="Barry K."/>
            <person name="Miller A.N."/>
            <person name="Grigoriev I.V."/>
            <person name="Debuchy R."/>
            <person name="Gladieux P."/>
            <person name="Thoren M.H."/>
            <person name="Johannesson H."/>
        </authorList>
    </citation>
    <scope>NUCLEOTIDE SEQUENCE</scope>
    <source>
        <strain evidence="3">CBS 540.89</strain>
    </source>
</reference>
<comment type="caution">
    <text evidence="3">The sequence shown here is derived from an EMBL/GenBank/DDBJ whole genome shotgun (WGS) entry which is preliminary data.</text>
</comment>
<evidence type="ECO:0000313" key="4">
    <source>
        <dbReference type="Proteomes" id="UP001172159"/>
    </source>
</evidence>